<accession>A0A368ZHM7</accession>
<dbReference type="InterPro" id="IPR003728">
    <property type="entry name" value="Ribosome_maturation_RimP"/>
</dbReference>
<comment type="caution">
    <text evidence="6">The sequence shown here is derived from an EMBL/GenBank/DDBJ whole genome shotgun (WGS) entry which is preliminary data.</text>
</comment>
<protein>
    <recommendedName>
        <fullName evidence="3">Ribosome maturation factor RimP</fullName>
    </recommendedName>
</protein>
<dbReference type="CDD" id="cd01734">
    <property type="entry name" value="YlxS_C"/>
    <property type="match status" value="1"/>
</dbReference>
<comment type="subcellular location">
    <subcellularLocation>
        <location evidence="3">Cytoplasm</location>
    </subcellularLocation>
</comment>
<dbReference type="InterPro" id="IPR035956">
    <property type="entry name" value="RimP_N_sf"/>
</dbReference>
<gene>
    <name evidence="3" type="primary">rimP</name>
    <name evidence="6" type="ORF">DFQ08_10141</name>
</gene>
<dbReference type="PANTHER" id="PTHR33867:SF1">
    <property type="entry name" value="RIBOSOME MATURATION FACTOR RIMP"/>
    <property type="match status" value="1"/>
</dbReference>
<evidence type="ECO:0000256" key="3">
    <source>
        <dbReference type="HAMAP-Rule" id="MF_01077"/>
    </source>
</evidence>
<keyword evidence="7" id="KW-1185">Reference proteome</keyword>
<dbReference type="Gene3D" id="3.30.300.70">
    <property type="entry name" value="RimP-like superfamily, N-terminal"/>
    <property type="match status" value="1"/>
</dbReference>
<comment type="function">
    <text evidence="3">Required for maturation of 30S ribosomal subunits.</text>
</comment>
<comment type="similarity">
    <text evidence="3">Belongs to the RimP family.</text>
</comment>
<keyword evidence="1 3" id="KW-0963">Cytoplasm</keyword>
<evidence type="ECO:0000259" key="5">
    <source>
        <dbReference type="Pfam" id="PF17384"/>
    </source>
</evidence>
<evidence type="ECO:0000313" key="7">
    <source>
        <dbReference type="Proteomes" id="UP000253436"/>
    </source>
</evidence>
<dbReference type="SUPFAM" id="SSF75420">
    <property type="entry name" value="YhbC-like, N-terminal domain"/>
    <property type="match status" value="1"/>
</dbReference>
<organism evidence="6 7">
    <name type="scientific">Winogradskyella arenosi</name>
    <dbReference type="NCBI Taxonomy" id="533325"/>
    <lineage>
        <taxon>Bacteria</taxon>
        <taxon>Pseudomonadati</taxon>
        <taxon>Bacteroidota</taxon>
        <taxon>Flavobacteriia</taxon>
        <taxon>Flavobacteriales</taxon>
        <taxon>Flavobacteriaceae</taxon>
        <taxon>Winogradskyella</taxon>
    </lineage>
</organism>
<dbReference type="PANTHER" id="PTHR33867">
    <property type="entry name" value="RIBOSOME MATURATION FACTOR RIMP"/>
    <property type="match status" value="1"/>
</dbReference>
<dbReference type="Pfam" id="PF17384">
    <property type="entry name" value="DUF150_C"/>
    <property type="match status" value="1"/>
</dbReference>
<dbReference type="RefSeq" id="WP_114307793.1">
    <property type="nucleotide sequence ID" value="NZ_QPJO01000001.1"/>
</dbReference>
<evidence type="ECO:0000256" key="1">
    <source>
        <dbReference type="ARBA" id="ARBA00022490"/>
    </source>
</evidence>
<dbReference type="Proteomes" id="UP000253436">
    <property type="component" value="Unassembled WGS sequence"/>
</dbReference>
<evidence type="ECO:0000313" key="6">
    <source>
        <dbReference type="EMBL" id="RCW93251.1"/>
    </source>
</evidence>
<dbReference type="GO" id="GO:0000028">
    <property type="term" value="P:ribosomal small subunit assembly"/>
    <property type="evidence" value="ECO:0007669"/>
    <property type="project" value="TreeGrafter"/>
</dbReference>
<evidence type="ECO:0000256" key="2">
    <source>
        <dbReference type="ARBA" id="ARBA00022517"/>
    </source>
</evidence>
<proteinExistence type="inferred from homology"/>
<dbReference type="HAMAP" id="MF_01077">
    <property type="entry name" value="RimP"/>
    <property type="match status" value="1"/>
</dbReference>
<dbReference type="EMBL" id="QPJO01000001">
    <property type="protein sequence ID" value="RCW93251.1"/>
    <property type="molecule type" value="Genomic_DNA"/>
</dbReference>
<dbReference type="AlphaFoldDB" id="A0A368ZHM7"/>
<evidence type="ECO:0000259" key="4">
    <source>
        <dbReference type="Pfam" id="PF02576"/>
    </source>
</evidence>
<feature type="domain" description="Ribosome maturation factor RimP C-terminal" evidence="5">
    <location>
        <begin position="79"/>
        <end position="154"/>
    </location>
</feature>
<dbReference type="InterPro" id="IPR028998">
    <property type="entry name" value="RimP_C"/>
</dbReference>
<reference evidence="6 7" key="1">
    <citation type="submission" date="2018-07" db="EMBL/GenBank/DDBJ databases">
        <title>Genomic Encyclopedia of Type Strains, Phase III (KMG-III): the genomes of soil and plant-associated and newly described type strains.</title>
        <authorList>
            <person name="Whitman W."/>
        </authorList>
    </citation>
    <scope>NUCLEOTIDE SEQUENCE [LARGE SCALE GENOMIC DNA]</scope>
    <source>
        <strain evidence="6 7">CECT 7958</strain>
    </source>
</reference>
<dbReference type="OrthoDB" id="9789702at2"/>
<keyword evidence="2 3" id="KW-0690">Ribosome biogenesis</keyword>
<sequence length="154" mass="17299">MFKKIVEDLLQTALDERKDLFLIDFSLSGDNAVKIVIDGDNGVLVEDCMFISRAIEHNIDREEHDYSLEVLSSGAASPLVLPRQYHKHIGRNLEIKTLEGKNLEGELTEVHDEEVVLSWKAREPKPVGKGKVTVVKTATVAFSNIKEAKVKIKF</sequence>
<dbReference type="GO" id="GO:0006412">
    <property type="term" value="P:translation"/>
    <property type="evidence" value="ECO:0007669"/>
    <property type="project" value="TreeGrafter"/>
</dbReference>
<dbReference type="NCBIfam" id="NF002531">
    <property type="entry name" value="PRK02001.1"/>
    <property type="match status" value="1"/>
</dbReference>
<dbReference type="InterPro" id="IPR028989">
    <property type="entry name" value="RimP_N"/>
</dbReference>
<feature type="domain" description="Ribosome maturation factor RimP N-terminal" evidence="4">
    <location>
        <begin position="20"/>
        <end position="75"/>
    </location>
</feature>
<name>A0A368ZHM7_9FLAO</name>
<dbReference type="GO" id="GO:0005829">
    <property type="term" value="C:cytosol"/>
    <property type="evidence" value="ECO:0007669"/>
    <property type="project" value="TreeGrafter"/>
</dbReference>
<dbReference type="Pfam" id="PF02576">
    <property type="entry name" value="RimP_N"/>
    <property type="match status" value="1"/>
</dbReference>